<gene>
    <name evidence="2" type="ORF">FFZ77_01890</name>
</gene>
<dbReference type="EMBL" id="VDEQ01000015">
    <property type="protein sequence ID" value="MQS34417.1"/>
    <property type="molecule type" value="Genomic_DNA"/>
</dbReference>
<feature type="compositionally biased region" description="Basic and acidic residues" evidence="1">
    <location>
        <begin position="941"/>
        <end position="954"/>
    </location>
</feature>
<evidence type="ECO:0000313" key="2">
    <source>
        <dbReference type="EMBL" id="MQS34417.1"/>
    </source>
</evidence>
<dbReference type="Gene3D" id="1.25.40.10">
    <property type="entry name" value="Tetratricopeptide repeat domain"/>
    <property type="match status" value="2"/>
</dbReference>
<dbReference type="Proteomes" id="UP000460558">
    <property type="component" value="Unassembled WGS sequence"/>
</dbReference>
<dbReference type="SUPFAM" id="SSF48452">
    <property type="entry name" value="TPR-like"/>
    <property type="match status" value="2"/>
</dbReference>
<keyword evidence="2" id="KW-0067">ATP-binding</keyword>
<name>A0ABW9NM76_9ACTN</name>
<dbReference type="Pfam" id="PF13424">
    <property type="entry name" value="TPR_12"/>
    <property type="match status" value="1"/>
</dbReference>
<dbReference type="InterPro" id="IPR053137">
    <property type="entry name" value="NLR-like"/>
</dbReference>
<proteinExistence type="predicted"/>
<dbReference type="GO" id="GO:0005524">
    <property type="term" value="F:ATP binding"/>
    <property type="evidence" value="ECO:0007669"/>
    <property type="project" value="UniProtKB-KW"/>
</dbReference>
<dbReference type="RefSeq" id="WP_153480501.1">
    <property type="nucleotide sequence ID" value="NZ_VDEQ01000015.1"/>
</dbReference>
<feature type="region of interest" description="Disordered" evidence="1">
    <location>
        <begin position="932"/>
        <end position="960"/>
    </location>
</feature>
<reference evidence="2 3" key="1">
    <citation type="submission" date="2019-06" db="EMBL/GenBank/DDBJ databases">
        <title>Comparative genomics and metabolomics analyses of clavulanic acid producing Streptomyces species provides insight into specialized metabolism and evolution of beta-lactam biosynthetic gene clusters.</title>
        <authorList>
            <person name="Moore M.A."/>
            <person name="Cruz-Morales P."/>
            <person name="Barona Gomez F."/>
            <person name="Kapil T."/>
        </authorList>
    </citation>
    <scope>NUCLEOTIDE SEQUENCE [LARGE SCALE GENOMIC DNA]</scope>
    <source>
        <strain evidence="2 3">T-272</strain>
    </source>
</reference>
<dbReference type="PANTHER" id="PTHR46082">
    <property type="entry name" value="ATP/GTP-BINDING PROTEIN-RELATED"/>
    <property type="match status" value="1"/>
</dbReference>
<keyword evidence="2" id="KW-0547">Nucleotide-binding</keyword>
<sequence>MGDANRFSLVLASQCAAMGEGARIAGLAEAAGALDTALRDPLRGGCAAALADGRSLLLDQDRGATHAAVWEAAERAAGAEGLLVLAWAGHGMAMDGDFYVLPEGSVPVPGHPAGPYHLTQHLRELLRGLPGLEAVVLVDACESGDAPVQAAAGWTRLNQDARRRFQVLSAANTDEPAWDCAFTRAAAALLRGGDITAGDQLFTADVKRAAERAGGDRQQPVLLAWDGAADGTGGSGGSGGEARGLWVARNAALLREAGSLPAFSRADLPLLRAGLRHYRPAPALAEVVSASRAHRYVVVRGPAGFGKTTLLGALSRPEVGAGAVPEGFVHGLRLLKLHESAARVARDLAAQLTVTVDGFRAASEAFEASVPRARWETLPEAERALLGPLRLLPEHSVVRLALDGFDQLSETAAADLAGLVEELRAPASQGAEVRVVVSSRPGAAPPAADTEIPLDAAADTEIRAHLDAQGVPGALLETITEAARGSWLVASLLADHARATPGLTADRVPHGLASVYDQIFDAALDGGAAWDLDGGPERAVFTVLAAAGPGAVLPAEFLADACARLGSPEASGRWLRGGLPAPLRRLTVRAPAGDGGTATELYGLFHQSLADHLTRRSPAGPESGYTVDAAAGHRAIAEAIAALAPADERTPVTSRQPLQEYADRAEPDHLWHSGSPGRALESLQARPVTVPAENLLRWQRWQGEAVRLLGPDHPDTLSTRAHVATWTGEAGDAAAARDLFTALLPDRIRVLGPDDQHTLDTRGNIAAWTGMAGDAATARDLCAELLPDLVRVVGPGHSDTLIIRSNIANWTGEAGDATAALELSTALLPDMTEALGPHHPETLVIRNNIAAWTGKTGDAATARDLLTALLPDMTGTLGPDHPTTLTTRHNIARWTERAGDPLAALALWRELMPRWLSVYGEDHPRTLLLRERVAATEAATEGERPEPEPERDPEPEPEPE</sequence>
<dbReference type="InterPro" id="IPR011990">
    <property type="entry name" value="TPR-like_helical_dom_sf"/>
</dbReference>
<organism evidence="2 3">
    <name type="scientific">Streptomyces katsurahamanus</name>
    <dbReference type="NCBI Taxonomy" id="2577098"/>
    <lineage>
        <taxon>Bacteria</taxon>
        <taxon>Bacillati</taxon>
        <taxon>Actinomycetota</taxon>
        <taxon>Actinomycetes</taxon>
        <taxon>Kitasatosporales</taxon>
        <taxon>Streptomycetaceae</taxon>
        <taxon>Streptomyces</taxon>
    </lineage>
</organism>
<dbReference type="PANTHER" id="PTHR46082:SF6">
    <property type="entry name" value="AAA+ ATPASE DOMAIN-CONTAINING PROTEIN-RELATED"/>
    <property type="match status" value="1"/>
</dbReference>
<keyword evidence="3" id="KW-1185">Reference proteome</keyword>
<dbReference type="Gene3D" id="3.40.50.1460">
    <property type="match status" value="1"/>
</dbReference>
<protein>
    <submittedName>
        <fullName evidence="2">ATP-binding protein</fullName>
    </submittedName>
</protein>
<accession>A0ABW9NM76</accession>
<comment type="caution">
    <text evidence="2">The sequence shown here is derived from an EMBL/GenBank/DDBJ whole genome shotgun (WGS) entry which is preliminary data.</text>
</comment>
<evidence type="ECO:0000256" key="1">
    <source>
        <dbReference type="SAM" id="MobiDB-lite"/>
    </source>
</evidence>
<evidence type="ECO:0000313" key="3">
    <source>
        <dbReference type="Proteomes" id="UP000460558"/>
    </source>
</evidence>